<dbReference type="InterPro" id="IPR003661">
    <property type="entry name" value="HisK_dim/P_dom"/>
</dbReference>
<comment type="caution">
    <text evidence="10">The sequence shown here is derived from an EMBL/GenBank/DDBJ whole genome shotgun (WGS) entry which is preliminary data.</text>
</comment>
<dbReference type="PANTHER" id="PTHR45436:SF5">
    <property type="entry name" value="SENSOR HISTIDINE KINASE TRCS"/>
    <property type="match status" value="1"/>
</dbReference>
<dbReference type="AlphaFoldDB" id="A0A9X1RV50"/>
<protein>
    <recommendedName>
        <fullName evidence="2">histidine kinase</fullName>
        <ecNumber evidence="2">2.7.13.3</ecNumber>
    </recommendedName>
</protein>
<dbReference type="SMART" id="SM00387">
    <property type="entry name" value="HATPase_c"/>
    <property type="match status" value="1"/>
</dbReference>
<dbReference type="Proteomes" id="UP001139414">
    <property type="component" value="Unassembled WGS sequence"/>
</dbReference>
<name>A0A9X1RV50_9FLAO</name>
<dbReference type="CDD" id="cd00082">
    <property type="entry name" value="HisKA"/>
    <property type="match status" value="1"/>
</dbReference>
<evidence type="ECO:0000256" key="6">
    <source>
        <dbReference type="ARBA" id="ARBA00022777"/>
    </source>
</evidence>
<evidence type="ECO:0000256" key="7">
    <source>
        <dbReference type="ARBA" id="ARBA00022989"/>
    </source>
</evidence>
<dbReference type="Pfam" id="PF00512">
    <property type="entry name" value="HisKA"/>
    <property type="match status" value="1"/>
</dbReference>
<evidence type="ECO:0000256" key="2">
    <source>
        <dbReference type="ARBA" id="ARBA00012438"/>
    </source>
</evidence>
<comment type="catalytic activity">
    <reaction evidence="1">
        <text>ATP + protein L-histidine = ADP + protein N-phospho-L-histidine.</text>
        <dbReference type="EC" id="2.7.13.3"/>
    </reaction>
</comment>
<dbReference type="EMBL" id="JAJBZG010000001">
    <property type="protein sequence ID" value="MCB7479794.1"/>
    <property type="molecule type" value="Genomic_DNA"/>
</dbReference>
<dbReference type="GO" id="GO:0000155">
    <property type="term" value="F:phosphorelay sensor kinase activity"/>
    <property type="evidence" value="ECO:0007669"/>
    <property type="project" value="InterPro"/>
</dbReference>
<dbReference type="SMART" id="SM00388">
    <property type="entry name" value="HisKA"/>
    <property type="match status" value="1"/>
</dbReference>
<feature type="transmembrane region" description="Helical" evidence="8">
    <location>
        <begin position="135"/>
        <end position="158"/>
    </location>
</feature>
<keyword evidence="4" id="KW-0808">Transferase</keyword>
<keyword evidence="3" id="KW-0597">Phosphoprotein</keyword>
<evidence type="ECO:0000259" key="9">
    <source>
        <dbReference type="PROSITE" id="PS50109"/>
    </source>
</evidence>
<dbReference type="InterPro" id="IPR050428">
    <property type="entry name" value="TCS_sensor_his_kinase"/>
</dbReference>
<keyword evidence="5 8" id="KW-0812">Transmembrane</keyword>
<feature type="transmembrane region" description="Helical" evidence="8">
    <location>
        <begin position="12"/>
        <end position="30"/>
    </location>
</feature>
<keyword evidence="7 8" id="KW-1133">Transmembrane helix</keyword>
<gene>
    <name evidence="10" type="ORF">LGQ90_00840</name>
</gene>
<evidence type="ECO:0000256" key="1">
    <source>
        <dbReference type="ARBA" id="ARBA00000085"/>
    </source>
</evidence>
<keyword evidence="8" id="KW-0472">Membrane</keyword>
<dbReference type="InterPro" id="IPR005467">
    <property type="entry name" value="His_kinase_dom"/>
</dbReference>
<accession>A0A9X1RV50</accession>
<dbReference type="CDD" id="cd00075">
    <property type="entry name" value="HATPase"/>
    <property type="match status" value="1"/>
</dbReference>
<reference evidence="10" key="1">
    <citation type="submission" date="2021-10" db="EMBL/GenBank/DDBJ databases">
        <title>Gramella sp. ASW11-100T, isolated from marine sediment.</title>
        <authorList>
            <person name="Xia C."/>
        </authorList>
    </citation>
    <scope>NUCLEOTIDE SEQUENCE</scope>
    <source>
        <strain evidence="10">ASW11-100</strain>
    </source>
</reference>
<dbReference type="InterPro" id="IPR003594">
    <property type="entry name" value="HATPase_dom"/>
</dbReference>
<dbReference type="PANTHER" id="PTHR45436">
    <property type="entry name" value="SENSOR HISTIDINE KINASE YKOH"/>
    <property type="match status" value="1"/>
</dbReference>
<evidence type="ECO:0000313" key="10">
    <source>
        <dbReference type="EMBL" id="MCB7479794.1"/>
    </source>
</evidence>
<dbReference type="Gene3D" id="1.10.287.130">
    <property type="match status" value="1"/>
</dbReference>
<dbReference type="EC" id="2.7.13.3" evidence="2"/>
<dbReference type="SUPFAM" id="SSF55874">
    <property type="entry name" value="ATPase domain of HSP90 chaperone/DNA topoisomerase II/histidine kinase"/>
    <property type="match status" value="1"/>
</dbReference>
<evidence type="ECO:0000256" key="5">
    <source>
        <dbReference type="ARBA" id="ARBA00022692"/>
    </source>
</evidence>
<dbReference type="InterPro" id="IPR036097">
    <property type="entry name" value="HisK_dim/P_sf"/>
</dbReference>
<dbReference type="PROSITE" id="PS50109">
    <property type="entry name" value="HIS_KIN"/>
    <property type="match status" value="1"/>
</dbReference>
<dbReference type="RefSeq" id="WP_229337162.1">
    <property type="nucleotide sequence ID" value="NZ_JAJBZG010000001.1"/>
</dbReference>
<dbReference type="Gene3D" id="3.30.565.10">
    <property type="entry name" value="Histidine kinase-like ATPase, C-terminal domain"/>
    <property type="match status" value="1"/>
</dbReference>
<dbReference type="GO" id="GO:0005886">
    <property type="term" value="C:plasma membrane"/>
    <property type="evidence" value="ECO:0007669"/>
    <property type="project" value="TreeGrafter"/>
</dbReference>
<dbReference type="InterPro" id="IPR036890">
    <property type="entry name" value="HATPase_C_sf"/>
</dbReference>
<feature type="domain" description="Histidine kinase" evidence="9">
    <location>
        <begin position="220"/>
        <end position="423"/>
    </location>
</feature>
<keyword evidence="6 10" id="KW-0418">Kinase</keyword>
<organism evidence="10 11">
    <name type="scientific">Christiangramia sediminis</name>
    <dbReference type="NCBI Taxonomy" id="2881336"/>
    <lineage>
        <taxon>Bacteria</taxon>
        <taxon>Pseudomonadati</taxon>
        <taxon>Bacteroidota</taxon>
        <taxon>Flavobacteriia</taxon>
        <taxon>Flavobacteriales</taxon>
        <taxon>Flavobacteriaceae</taxon>
        <taxon>Christiangramia</taxon>
    </lineage>
</organism>
<evidence type="ECO:0000256" key="4">
    <source>
        <dbReference type="ARBA" id="ARBA00022679"/>
    </source>
</evidence>
<dbReference type="SUPFAM" id="SSF47384">
    <property type="entry name" value="Homodimeric domain of signal transducing histidine kinase"/>
    <property type="match status" value="1"/>
</dbReference>
<keyword evidence="11" id="KW-1185">Reference proteome</keyword>
<evidence type="ECO:0000256" key="3">
    <source>
        <dbReference type="ARBA" id="ARBA00022553"/>
    </source>
</evidence>
<sequence>MKLLNYTSKYFAFLLFFVLTGWAVIFYFQMLDEIYDSMDDGLENQKMLVIRNSKQQDAINIKPEFGDGYYTLYSISERSALGFKDSYRDTLMYMQNEKDYEPVRLLESVFKKGDEYYKVKIITSMVEEDDLIEDLLFSIIWLYLGLIFSIIILNNLILKKVWNPFYKLIGNLRKFKIENDTEIELPDSKIEEFNILNENIQTLISKSVKSYRSQKQFIENASHELQTPIAISINKLELLLEDNGLEESQANRIISVIENLERLSRFNQSLLLLSKIENKQFPNVDEINFNELTQSIVADFEDLLIHRNIEIEIESIDELNFSINPDLAQILLTNLIKNAILHNADSGKIKIRITSGKWQISNPGKIALIEKDLFARFQKVKDNSHSSGLGLAISRAIAELYQLELSYTFGDAHIFKIDFPQHK</sequence>
<evidence type="ECO:0000313" key="11">
    <source>
        <dbReference type="Proteomes" id="UP001139414"/>
    </source>
</evidence>
<proteinExistence type="predicted"/>
<dbReference type="Pfam" id="PF02518">
    <property type="entry name" value="HATPase_c"/>
    <property type="match status" value="1"/>
</dbReference>
<evidence type="ECO:0000256" key="8">
    <source>
        <dbReference type="SAM" id="Phobius"/>
    </source>
</evidence>